<organism evidence="2 3">
    <name type="scientific">Calocera viscosa (strain TUFC12733)</name>
    <dbReference type="NCBI Taxonomy" id="1330018"/>
    <lineage>
        <taxon>Eukaryota</taxon>
        <taxon>Fungi</taxon>
        <taxon>Dikarya</taxon>
        <taxon>Basidiomycota</taxon>
        <taxon>Agaricomycotina</taxon>
        <taxon>Dacrymycetes</taxon>
        <taxon>Dacrymycetales</taxon>
        <taxon>Dacrymycetaceae</taxon>
        <taxon>Calocera</taxon>
    </lineage>
</organism>
<accession>A0A167PXB7</accession>
<feature type="region of interest" description="Disordered" evidence="1">
    <location>
        <begin position="422"/>
        <end position="603"/>
    </location>
</feature>
<feature type="region of interest" description="Disordered" evidence="1">
    <location>
        <begin position="1266"/>
        <end position="1401"/>
    </location>
</feature>
<proteinExistence type="predicted"/>
<evidence type="ECO:0000313" key="3">
    <source>
        <dbReference type="Proteomes" id="UP000076738"/>
    </source>
</evidence>
<sequence>MSRLPTAPNPPPDLQLILQHENAMTLFGEWIQPRYPVPETQLPLVAPLPDFLQTAIPRVQSHIVQWFFQTSQAPTQLHQAQGVKVNELLGGPRSRAMDHGARWLYVFYQLCDRLRRLDVPDEPPPPVPDAPGMYPRRLYVNPYLYQDTTRNHDVNARCLRFTTRLNGWADEAETFLDELDVEIAEWVEEGVQTEASAEIRLASLAISEGGVRSHVSVVVSNFALLASTIAGLTTLQFNDHGMPVLQAYWHRARYSVADMLSPAVAAVTCGLLGVYLENSFLTNDLGLHVPTHRARKYRAIVPWEESDSSTWPAQMFEQATLRCAIDAASQGIHSRLGMRLHIRDHMRPIWERLRPMLRPNGDWRTPLMQPGPTPVVDTQGLVSVVPEPRLDPRDGVTDGVTGIQALASIPVNPLARAHQVPKADKGLGGLSPPPSPVRDVMGPALSDPTRVQGLQPGSGSDEEATEVDPSEEDEVLEEDNGRNGDEGMEEDEVLEEDNGRNGDEGMEEDEELEPETGAPAVAPEHTGAVTRAQARARRDGASTNVQEGRKRPSSSAAPSRSRKRPRRDRPSQKPLSPQSEGEDSDKPLDLDDDSDDEGVTAMSKDAWMAGLPLDIAQKLSGLEPASMTVRERQGAVKDSMHTFVTRAKRTVRFDRSPEPDGEEDDFLKLLEVGAGPAPTSPERERAEDDGDQDGPHDAVLPAPTVIENSAPYEVFEFATQDPGKKFRLPFPIKSDRMIVRSNGRQSGSSHMEVASPTSNLYARDDLRSLVPHLTVVTPPKHTEKGAPGWETKYPHVPARWDGIPIIIIHADWYRKAEPYMLLDMAATHHIFIEGTNPTPIPWDPEALGKVLHVHTPVQGLLASALPTDLFPDQSKRTEKSVSSTLEGGTNDWYFHMSLREAIELSNDRPKSTPAWNALYLPQPSTHTKPIAGVSALASHKVCVAATATKTGMYRGTNAAEEDWHMANTGGSYSRRHADCAGLGVGVEPRAGLDLRIPAQMTPEGPFEELYLPAGKFWTVFHKTASEHIDGTWIAGARPDDLVRAGVPAYGVYITCRDTWLQCSGAIHAVWSPMPVYTAGSSFYCATQVRDILMCRLLHAHLGSDLVNSEVIETIPWMQRMVIYACDVMQRCPRMQGRDFWTQSVRPAELKRDFALHVLWPLHNLMGAVYLVKEEDRLHAPNDEWQELWKDLWAQEKFRAQRVCATKAADQVIDWLMRSQVNYETYLACVLPEIWHVPARFRAQPADVAAKQGQKRALEAPPEIEALLGSPTDDAPADTGPALHAPRTPPSRGLLASEEGSCISPPRVATHSLGHANAIMPPTPALLDAPLRSPPEGDRVSPVRDTPRTSISAPTAAPPTGRPPEDDPDAPALETPRTTRRHRFANAAESRRHGASRDAFVPPDVSAPINAVQPTLCCSAPREAARDSGPSPQPVLTLGMPPGSAAALGDPGGIPLSVVPASSAQQFVVVAVMLQIEDHHAANLRYQLMKEVRLSRQDCEVDGVVVRTSLGALWSALQSTEEGHLPGPQYSRHHLWLSRVPRGIQEAGHMAHGGWHLTRVADMLARKHRALIAPVTTVMVNDPSGTLSRLYAREHLPRDRRLFVLSCELVQPSRESSSTSDGIYWLDDPSRDAPEERPTFPGHTVSAVSTVSPEALQEGRDAWEECAGPGARTGVITEERQGDRQAVLPRESHGRLGDVPWPPEPEDHPDHRRPGEVPAHPRPSQDLPPEVRGVVHQRLGTTAREWITLACTPLDHPQMQPAYAHYRRWAAGRRILDVLGLVDRPRIVLQGRTVTSLDVITWLMWAESTWAHNTTRFRMLRHIHHELDSAEPGTLTADGERMRGLLGYFSADDHALQSPPVDLLTMKAPELTDLARSALPDIAVLERAQRNDRRLAQYRARRA</sequence>
<feature type="compositionally biased region" description="Acidic residues" evidence="1">
    <location>
        <begin position="460"/>
        <end position="478"/>
    </location>
</feature>
<feature type="region of interest" description="Disordered" evidence="1">
    <location>
        <begin position="673"/>
        <end position="699"/>
    </location>
</feature>
<name>A0A167PXB7_CALVF</name>
<feature type="compositionally biased region" description="Acidic residues" evidence="1">
    <location>
        <begin position="486"/>
        <end position="496"/>
    </location>
</feature>
<reference evidence="2 3" key="1">
    <citation type="journal article" date="2016" name="Mol. Biol. Evol.">
        <title>Comparative Genomics of Early-Diverging Mushroom-Forming Fungi Provides Insights into the Origins of Lignocellulose Decay Capabilities.</title>
        <authorList>
            <person name="Nagy L.G."/>
            <person name="Riley R."/>
            <person name="Tritt A."/>
            <person name="Adam C."/>
            <person name="Daum C."/>
            <person name="Floudas D."/>
            <person name="Sun H."/>
            <person name="Yadav J.S."/>
            <person name="Pangilinan J."/>
            <person name="Larsson K.H."/>
            <person name="Matsuura K."/>
            <person name="Barry K."/>
            <person name="Labutti K."/>
            <person name="Kuo R."/>
            <person name="Ohm R.A."/>
            <person name="Bhattacharya S.S."/>
            <person name="Shirouzu T."/>
            <person name="Yoshinaga Y."/>
            <person name="Martin F.M."/>
            <person name="Grigoriev I.V."/>
            <person name="Hibbett D.S."/>
        </authorList>
    </citation>
    <scope>NUCLEOTIDE SEQUENCE [LARGE SCALE GENOMIC DNA]</scope>
    <source>
        <strain evidence="2 3">TUFC12733</strain>
    </source>
</reference>
<gene>
    <name evidence="2" type="ORF">CALVIDRAFT_561609</name>
</gene>
<dbReference type="Proteomes" id="UP000076738">
    <property type="component" value="Unassembled WGS sequence"/>
</dbReference>
<feature type="compositionally biased region" description="Basic and acidic residues" evidence="1">
    <location>
        <begin position="1704"/>
        <end position="1714"/>
    </location>
</feature>
<evidence type="ECO:0000313" key="2">
    <source>
        <dbReference type="EMBL" id="KZO99216.1"/>
    </source>
</evidence>
<dbReference type="EMBL" id="KV417273">
    <property type="protein sequence ID" value="KZO99216.1"/>
    <property type="molecule type" value="Genomic_DNA"/>
</dbReference>
<protein>
    <submittedName>
        <fullName evidence="2">Uncharacterized protein</fullName>
    </submittedName>
</protein>
<feature type="compositionally biased region" description="Acidic residues" evidence="1">
    <location>
        <begin position="504"/>
        <end position="514"/>
    </location>
</feature>
<evidence type="ECO:0000256" key="1">
    <source>
        <dbReference type="SAM" id="MobiDB-lite"/>
    </source>
</evidence>
<feature type="compositionally biased region" description="Basic and acidic residues" evidence="1">
    <location>
        <begin position="1334"/>
        <end position="1346"/>
    </location>
</feature>
<keyword evidence="3" id="KW-1185">Reference proteome</keyword>
<feature type="compositionally biased region" description="Basic and acidic residues" evidence="1">
    <location>
        <begin position="1627"/>
        <end position="1637"/>
    </location>
</feature>
<feature type="region of interest" description="Disordered" evidence="1">
    <location>
        <begin position="1613"/>
        <end position="1729"/>
    </location>
</feature>